<reference evidence="1 2" key="1">
    <citation type="submission" date="2017-10" db="EMBL/GenBank/DDBJ databases">
        <title>Genomics of the genus Arcobacter.</title>
        <authorList>
            <person name="Perez-Cataluna A."/>
            <person name="Figueras M.J."/>
        </authorList>
    </citation>
    <scope>NUCLEOTIDE SEQUENCE [LARGE SCALE GENOMIC DNA]</scope>
    <source>
        <strain evidence="1 2">CECT 8987</strain>
    </source>
</reference>
<sequence length="91" mass="11158">MERRDWSLKALKELQFLDSLDDQERADGLVRWGTKYISNEDESLDFDLEIQDLERLSELYYKNLQFLKNYKNKMQDQMRKNRKMQTFLKNG</sequence>
<organism evidence="1 2">
    <name type="scientific">Candidatus Marinarcus aquaticus</name>
    <dbReference type="NCBI Taxonomy" id="2044504"/>
    <lineage>
        <taxon>Bacteria</taxon>
        <taxon>Pseudomonadati</taxon>
        <taxon>Campylobacterota</taxon>
        <taxon>Epsilonproteobacteria</taxon>
        <taxon>Campylobacterales</taxon>
        <taxon>Arcobacteraceae</taxon>
        <taxon>Candidatus Marinarcus</taxon>
    </lineage>
</organism>
<dbReference type="OrthoDB" id="5344243at2"/>
<protein>
    <submittedName>
        <fullName evidence="1">Uncharacterized protein</fullName>
    </submittedName>
</protein>
<comment type="caution">
    <text evidence="1">The sequence shown here is derived from an EMBL/GenBank/DDBJ whole genome shotgun (WGS) entry which is preliminary data.</text>
</comment>
<accession>A0A4Q0XQP6</accession>
<evidence type="ECO:0000313" key="1">
    <source>
        <dbReference type="EMBL" id="RXJ56379.1"/>
    </source>
</evidence>
<dbReference type="Proteomes" id="UP000290657">
    <property type="component" value="Unassembled WGS sequence"/>
</dbReference>
<proteinExistence type="predicted"/>
<evidence type="ECO:0000313" key="2">
    <source>
        <dbReference type="Proteomes" id="UP000290657"/>
    </source>
</evidence>
<keyword evidence="2" id="KW-1185">Reference proteome</keyword>
<name>A0A4Q0XQP6_9BACT</name>
<dbReference type="EMBL" id="PDKN01000005">
    <property type="protein sequence ID" value="RXJ56379.1"/>
    <property type="molecule type" value="Genomic_DNA"/>
</dbReference>
<dbReference type="AlphaFoldDB" id="A0A4Q0XQP6"/>
<dbReference type="RefSeq" id="WP_128996352.1">
    <property type="nucleotide sequence ID" value="NZ_PDKN01000005.1"/>
</dbReference>
<gene>
    <name evidence="1" type="ORF">CRV04_08155</name>
</gene>